<dbReference type="AlphaFoldDB" id="A0A919MTD9"/>
<feature type="domain" description="LTD" evidence="2">
    <location>
        <begin position="195"/>
        <end position="316"/>
    </location>
</feature>
<sequence length="328" mass="34594">MLRRLLSVLGASALAGALAIGPAGPAAAATAPCLGAAAGPRCLVWTGKVVRVNDGDTLSVDIAGDGTSTPRSIRLINAQAMEQTVYSSVVQRRRGECHSLAATARLEQLVKAGGGVVRLTAQQASSSSRARPLRSVAVRINGSWRDVGLDLMRHGLTLWQPFGAEWAWNAQYRVATAQAARDGLNLFDTDACGAGPAAATPVTLTVNYDAPGADEQNLNGEWVRVDNPSDAALPVAGWWVRDSALRRYTFPAGTVVPPRGAVYVHAGSGTPTATHLYWGQPGPVFDNPSFDQQAHGDGAYLFDPQGDLRAWMLYPCVLSCPATPARRT</sequence>
<dbReference type="SUPFAM" id="SSF50199">
    <property type="entry name" value="Staphylococcal nuclease"/>
    <property type="match status" value="1"/>
</dbReference>
<name>A0A919MTD9_9ACTN</name>
<dbReference type="Gene3D" id="2.40.50.90">
    <property type="match status" value="1"/>
</dbReference>
<dbReference type="InterPro" id="IPR001322">
    <property type="entry name" value="Lamin_tail_dom"/>
</dbReference>
<accession>A0A919MTD9</accession>
<comment type="caution">
    <text evidence="3">The sequence shown here is derived from an EMBL/GenBank/DDBJ whole genome shotgun (WGS) entry which is preliminary data.</text>
</comment>
<evidence type="ECO:0000256" key="1">
    <source>
        <dbReference type="SAM" id="SignalP"/>
    </source>
</evidence>
<dbReference type="PROSITE" id="PS51841">
    <property type="entry name" value="LTD"/>
    <property type="match status" value="1"/>
</dbReference>
<reference evidence="3" key="1">
    <citation type="submission" date="2021-01" db="EMBL/GenBank/DDBJ databases">
        <title>Whole genome shotgun sequence of Actinoplanes nipponensis NBRC 14063.</title>
        <authorList>
            <person name="Komaki H."/>
            <person name="Tamura T."/>
        </authorList>
    </citation>
    <scope>NUCLEOTIDE SEQUENCE</scope>
    <source>
        <strain evidence="3">NBRC 14063</strain>
    </source>
</reference>
<keyword evidence="4" id="KW-1185">Reference proteome</keyword>
<dbReference type="Proteomes" id="UP000647172">
    <property type="component" value="Unassembled WGS sequence"/>
</dbReference>
<evidence type="ECO:0000259" key="2">
    <source>
        <dbReference type="PROSITE" id="PS51841"/>
    </source>
</evidence>
<dbReference type="Pfam" id="PF00932">
    <property type="entry name" value="LTD"/>
    <property type="match status" value="1"/>
</dbReference>
<keyword evidence="1" id="KW-0732">Signal</keyword>
<dbReference type="RefSeq" id="WP_203768125.1">
    <property type="nucleotide sequence ID" value="NZ_BAAAYJ010000044.1"/>
</dbReference>
<feature type="chain" id="PRO_5037020056" description="LTD domain-containing protein" evidence="1">
    <location>
        <begin position="29"/>
        <end position="328"/>
    </location>
</feature>
<proteinExistence type="predicted"/>
<evidence type="ECO:0000313" key="4">
    <source>
        <dbReference type="Proteomes" id="UP000647172"/>
    </source>
</evidence>
<organism evidence="3 4">
    <name type="scientific">Actinoplanes nipponensis</name>
    <dbReference type="NCBI Taxonomy" id="135950"/>
    <lineage>
        <taxon>Bacteria</taxon>
        <taxon>Bacillati</taxon>
        <taxon>Actinomycetota</taxon>
        <taxon>Actinomycetes</taxon>
        <taxon>Micromonosporales</taxon>
        <taxon>Micromonosporaceae</taxon>
        <taxon>Actinoplanes</taxon>
    </lineage>
</organism>
<dbReference type="InterPro" id="IPR036415">
    <property type="entry name" value="Lamin_tail_dom_sf"/>
</dbReference>
<feature type="signal peptide" evidence="1">
    <location>
        <begin position="1"/>
        <end position="28"/>
    </location>
</feature>
<dbReference type="Gene3D" id="2.60.40.1260">
    <property type="entry name" value="Lamin Tail domain"/>
    <property type="match status" value="1"/>
</dbReference>
<dbReference type="SUPFAM" id="SSF74853">
    <property type="entry name" value="Lamin A/C globular tail domain"/>
    <property type="match status" value="1"/>
</dbReference>
<evidence type="ECO:0000313" key="3">
    <source>
        <dbReference type="EMBL" id="GIE49010.1"/>
    </source>
</evidence>
<dbReference type="InterPro" id="IPR035437">
    <property type="entry name" value="SNase_OB-fold_sf"/>
</dbReference>
<protein>
    <recommendedName>
        <fullName evidence="2">LTD domain-containing protein</fullName>
    </recommendedName>
</protein>
<dbReference type="EMBL" id="BOMQ01000028">
    <property type="protein sequence ID" value="GIE49010.1"/>
    <property type="molecule type" value="Genomic_DNA"/>
</dbReference>
<gene>
    <name evidence="3" type="ORF">Ani05nite_25440</name>
</gene>